<dbReference type="GO" id="GO:0016491">
    <property type="term" value="F:oxidoreductase activity"/>
    <property type="evidence" value="ECO:0007669"/>
    <property type="project" value="UniProtKB-KW"/>
</dbReference>
<evidence type="ECO:0000256" key="3">
    <source>
        <dbReference type="RuleBase" id="RU000363"/>
    </source>
</evidence>
<dbReference type="Gene3D" id="3.40.50.720">
    <property type="entry name" value="NAD(P)-binding Rossmann-like Domain"/>
    <property type="match status" value="1"/>
</dbReference>
<reference evidence="4 5" key="1">
    <citation type="submission" date="2019-06" db="EMBL/GenBank/DDBJ databases">
        <title>Sequencing the genomes of 1000 actinobacteria strains.</title>
        <authorList>
            <person name="Klenk H.-P."/>
        </authorList>
    </citation>
    <scope>NUCLEOTIDE SEQUENCE [LARGE SCALE GENOMIC DNA]</scope>
    <source>
        <strain evidence="4 5">DSM 102200</strain>
    </source>
</reference>
<gene>
    <name evidence="4" type="ORF">FB559_4362</name>
</gene>
<dbReference type="PANTHER" id="PTHR43391:SF12">
    <property type="entry name" value="OXIDOREDUCTASE EPHD-RELATED"/>
    <property type="match status" value="1"/>
</dbReference>
<dbReference type="PRINTS" id="PR00081">
    <property type="entry name" value="GDHRDH"/>
</dbReference>
<keyword evidence="2" id="KW-0560">Oxidoreductase</keyword>
<protein>
    <submittedName>
        <fullName evidence="4">NADP-dependent 3-hydroxy acid dehydrogenase YdfG</fullName>
    </submittedName>
</protein>
<dbReference type="InterPro" id="IPR002347">
    <property type="entry name" value="SDR_fam"/>
</dbReference>
<organism evidence="4 5">
    <name type="scientific">Actinoallomurus bryophytorum</name>
    <dbReference type="NCBI Taxonomy" id="1490222"/>
    <lineage>
        <taxon>Bacteria</taxon>
        <taxon>Bacillati</taxon>
        <taxon>Actinomycetota</taxon>
        <taxon>Actinomycetes</taxon>
        <taxon>Streptosporangiales</taxon>
        <taxon>Thermomonosporaceae</taxon>
        <taxon>Actinoallomurus</taxon>
    </lineage>
</organism>
<evidence type="ECO:0000313" key="4">
    <source>
        <dbReference type="EMBL" id="TQL98731.1"/>
    </source>
</evidence>
<comment type="caution">
    <text evidence="4">The sequence shown here is derived from an EMBL/GenBank/DDBJ whole genome shotgun (WGS) entry which is preliminary data.</text>
</comment>
<evidence type="ECO:0000313" key="5">
    <source>
        <dbReference type="Proteomes" id="UP000316096"/>
    </source>
</evidence>
<dbReference type="Proteomes" id="UP000316096">
    <property type="component" value="Unassembled WGS sequence"/>
</dbReference>
<dbReference type="InterPro" id="IPR036291">
    <property type="entry name" value="NAD(P)-bd_dom_sf"/>
</dbReference>
<sequence length="336" mass="35201">MALAAGDSGGRRTECAGLPSEVDVQAHHEELTCTHALMFRNKSNKVNRLNREYRFLGTIEGVTVVAVVTGAASGIGRATALALGARGLTVICADLDAERAGEAGIPYAVDVGDAAAMEHFAAWVRDEHGAPAILVNNAGIAVGGSFFDHSIADWRQIVDVNLMGVVHGCLFFGPQMAGRGRGHIVNVASAAAYTPSRMLPAYGATKAGVLMLSESLRAELSGTGVGVSVVCPGFIATGIYRATRYAGADAAEETKRRELTERLAARLAPGPEAAAKAIIHAIERDRPLVPVTAGAWGAYAMSRISPAVMRRLARLGGEDPFLLAERLTGLFTRGSR</sequence>
<evidence type="ECO:0000256" key="1">
    <source>
        <dbReference type="ARBA" id="ARBA00006484"/>
    </source>
</evidence>
<dbReference type="SUPFAM" id="SSF51735">
    <property type="entry name" value="NAD(P)-binding Rossmann-fold domains"/>
    <property type="match status" value="1"/>
</dbReference>
<dbReference type="Pfam" id="PF00106">
    <property type="entry name" value="adh_short"/>
    <property type="match status" value="1"/>
</dbReference>
<dbReference type="InterPro" id="IPR020904">
    <property type="entry name" value="Sc_DH/Rdtase_CS"/>
</dbReference>
<dbReference type="PANTHER" id="PTHR43391">
    <property type="entry name" value="RETINOL DEHYDROGENASE-RELATED"/>
    <property type="match status" value="1"/>
</dbReference>
<proteinExistence type="inferred from homology"/>
<dbReference type="PROSITE" id="PS00061">
    <property type="entry name" value="ADH_SHORT"/>
    <property type="match status" value="1"/>
</dbReference>
<keyword evidence="5" id="KW-1185">Reference proteome</keyword>
<evidence type="ECO:0000256" key="2">
    <source>
        <dbReference type="ARBA" id="ARBA00023002"/>
    </source>
</evidence>
<comment type="similarity">
    <text evidence="1 3">Belongs to the short-chain dehydrogenases/reductases (SDR) family.</text>
</comment>
<dbReference type="PRINTS" id="PR00080">
    <property type="entry name" value="SDRFAMILY"/>
</dbReference>
<name>A0A543CNQ0_9ACTN</name>
<dbReference type="CDD" id="cd05233">
    <property type="entry name" value="SDR_c"/>
    <property type="match status" value="1"/>
</dbReference>
<accession>A0A543CNQ0</accession>
<dbReference type="AlphaFoldDB" id="A0A543CNQ0"/>
<dbReference type="EMBL" id="VFOZ01000001">
    <property type="protein sequence ID" value="TQL98731.1"/>
    <property type="molecule type" value="Genomic_DNA"/>
</dbReference>